<keyword evidence="3" id="KW-0489">Methyltransferase</keyword>
<dbReference type="GO" id="GO:0008168">
    <property type="term" value="F:methyltransferase activity"/>
    <property type="evidence" value="ECO:0007669"/>
    <property type="project" value="UniProtKB-KW"/>
</dbReference>
<dbReference type="Pfam" id="PF13489">
    <property type="entry name" value="Methyltransf_23"/>
    <property type="match status" value="1"/>
</dbReference>
<dbReference type="PANTHER" id="PTHR43861">
    <property type="entry name" value="TRANS-ACONITATE 2-METHYLTRANSFERASE-RELATED"/>
    <property type="match status" value="1"/>
</dbReference>
<dbReference type="GO" id="GO:0032259">
    <property type="term" value="P:methylation"/>
    <property type="evidence" value="ECO:0007669"/>
    <property type="project" value="UniProtKB-KW"/>
</dbReference>
<dbReference type="SUPFAM" id="SSF53335">
    <property type="entry name" value="S-adenosyl-L-methionine-dependent methyltransferases"/>
    <property type="match status" value="1"/>
</dbReference>
<feature type="coiled-coil region" evidence="1">
    <location>
        <begin position="221"/>
        <end position="255"/>
    </location>
</feature>
<keyword evidence="3" id="KW-0808">Transferase</keyword>
<gene>
    <name evidence="3" type="ORF">EBQ25_06265</name>
</gene>
<dbReference type="EMBL" id="RDQL01000006">
    <property type="protein sequence ID" value="RMX00252.1"/>
    <property type="molecule type" value="Genomic_DNA"/>
</dbReference>
<evidence type="ECO:0000313" key="4">
    <source>
        <dbReference type="Proteomes" id="UP000267035"/>
    </source>
</evidence>
<protein>
    <submittedName>
        <fullName evidence="3">Class I SAM-dependent methyltransferase</fullName>
    </submittedName>
</protein>
<evidence type="ECO:0000256" key="1">
    <source>
        <dbReference type="SAM" id="Coils"/>
    </source>
</evidence>
<sequence length="548" mass="59543">MTHPAPLEPLIERIKQAATQPPFCDVEALVPEPLVLESPPPPPPAAAPAAPIAYPLPSSLAELLAATDDEAFIEEAYACLFQRPADASGRQHLRQLRQAGRSRAFLYGLLRSSPEAAARGDQAALPDDALTMRLWHALERLREARLGFLAQRLEQLYALWRSAMARLNGTRRRRRIAVQAYRAEQQQRVSEYVQTEQAQQQQQAQLLQSLLALQARIDASVEHLTQETSQWQARIAQQQQATEMLQLRLTALQQAAALGQTAPAGQPAPVPSDNGTGANSAANAGANAETGAPPLLAASPAHPGQAASAALAHRIDAYYMAFEAAHRGSEEAIARKLDPYLRHLQELPQALRHLPVADIGCGRGEWLRHVNAQGLHAKGIDLNPVMAEHCVQAGLDAIHADALSWLRAQPDQALAAISAFHVVEHVPFEVLFQLIEQAVRALAPGGLLILETPNPENLLVGSHTFYHDFSHRNPVTPSALQFLLQYLGLEIVQALRLNPYPEQDRLQVVDALTDRLNGHLYGPQDFGVVARKPAPTATDAADAGMPAA</sequence>
<comment type="caution">
    <text evidence="3">The sequence shown here is derived from an EMBL/GenBank/DDBJ whole genome shotgun (WGS) entry which is preliminary data.</text>
</comment>
<accession>A0A3M6QCL7</accession>
<feature type="compositionally biased region" description="Low complexity" evidence="2">
    <location>
        <begin position="274"/>
        <end position="301"/>
    </location>
</feature>
<keyword evidence="1" id="KW-0175">Coiled coil</keyword>
<proteinExistence type="predicted"/>
<dbReference type="AlphaFoldDB" id="A0A3M6QCL7"/>
<organism evidence="3 4">
    <name type="scientific">Allofranklinella schreckenbergeri</name>
    <dbReference type="NCBI Taxonomy" id="1076744"/>
    <lineage>
        <taxon>Bacteria</taxon>
        <taxon>Pseudomonadati</taxon>
        <taxon>Pseudomonadota</taxon>
        <taxon>Betaproteobacteria</taxon>
        <taxon>Burkholderiales</taxon>
        <taxon>Comamonadaceae</taxon>
        <taxon>Allofranklinella</taxon>
    </lineage>
</organism>
<keyword evidence="4" id="KW-1185">Reference proteome</keyword>
<reference evidence="3 4" key="1">
    <citation type="submission" date="2018-10" db="EMBL/GenBank/DDBJ databases">
        <title>Comamonadaceae CDC group NO-1 genome sequencing and assembly.</title>
        <authorList>
            <person name="Bernier A.-M."/>
            <person name="Bernard K."/>
        </authorList>
    </citation>
    <scope>NUCLEOTIDE SEQUENCE [LARGE SCALE GENOMIC DNA]</scope>
    <source>
        <strain evidence="3 4">NML161473</strain>
    </source>
</reference>
<name>A0A3M6QCL7_9BURK</name>
<evidence type="ECO:0000256" key="2">
    <source>
        <dbReference type="SAM" id="MobiDB-lite"/>
    </source>
</evidence>
<dbReference type="InterPro" id="IPR029063">
    <property type="entry name" value="SAM-dependent_MTases_sf"/>
</dbReference>
<dbReference type="CDD" id="cd02440">
    <property type="entry name" value="AdoMet_MTases"/>
    <property type="match status" value="1"/>
</dbReference>
<dbReference type="RefSeq" id="WP_122253885.1">
    <property type="nucleotide sequence ID" value="NZ_RDQL01000006.1"/>
</dbReference>
<dbReference type="Proteomes" id="UP000267035">
    <property type="component" value="Unassembled WGS sequence"/>
</dbReference>
<feature type="region of interest" description="Disordered" evidence="2">
    <location>
        <begin position="260"/>
        <end position="301"/>
    </location>
</feature>
<evidence type="ECO:0000313" key="3">
    <source>
        <dbReference type="EMBL" id="RMX00252.1"/>
    </source>
</evidence>
<dbReference type="Gene3D" id="3.40.50.150">
    <property type="entry name" value="Vaccinia Virus protein VP39"/>
    <property type="match status" value="1"/>
</dbReference>